<accession>A0A177N4I9</accession>
<gene>
    <name evidence="4" type="ORF">A1507_02655</name>
</gene>
<dbReference type="InterPro" id="IPR036873">
    <property type="entry name" value="Rhodanese-like_dom_sf"/>
</dbReference>
<dbReference type="PANTHER" id="PTHR11364:SF27">
    <property type="entry name" value="SULFURTRANSFERASE"/>
    <property type="match status" value="1"/>
</dbReference>
<keyword evidence="1 4" id="KW-0808">Transferase</keyword>
<name>A0A177N4I9_9GAMM</name>
<dbReference type="Proteomes" id="UP000077857">
    <property type="component" value="Unassembled WGS sequence"/>
</dbReference>
<dbReference type="InterPro" id="IPR001763">
    <property type="entry name" value="Rhodanese-like_dom"/>
</dbReference>
<dbReference type="PROSITE" id="PS50206">
    <property type="entry name" value="RHODANESE_3"/>
    <property type="match status" value="2"/>
</dbReference>
<dbReference type="Pfam" id="PF00581">
    <property type="entry name" value="Rhodanese"/>
    <property type="match status" value="2"/>
</dbReference>
<protein>
    <submittedName>
        <fullName evidence="4">3-mercaptopyruvate sulfurtransferase</fullName>
    </submittedName>
</protein>
<dbReference type="RefSeq" id="WP_064041963.1">
    <property type="nucleotide sequence ID" value="NZ_LUUJ01000110.1"/>
</dbReference>
<dbReference type="SUPFAM" id="SSF52821">
    <property type="entry name" value="Rhodanese/Cell cycle control phosphatase"/>
    <property type="match status" value="2"/>
</dbReference>
<feature type="domain" description="Rhodanese" evidence="3">
    <location>
        <begin position="17"/>
        <end position="136"/>
    </location>
</feature>
<organism evidence="4 5">
    <name type="scientific">Methylomonas koyamae</name>
    <dbReference type="NCBI Taxonomy" id="702114"/>
    <lineage>
        <taxon>Bacteria</taxon>
        <taxon>Pseudomonadati</taxon>
        <taxon>Pseudomonadota</taxon>
        <taxon>Gammaproteobacteria</taxon>
        <taxon>Methylococcales</taxon>
        <taxon>Methylococcaceae</taxon>
        <taxon>Methylomonas</taxon>
    </lineage>
</organism>
<dbReference type="Gene3D" id="3.40.250.10">
    <property type="entry name" value="Rhodanese-like domain"/>
    <property type="match status" value="2"/>
</dbReference>
<sequence length="289" mass="31802">MTYTTLVSATALAANLDNPHWRIFDCRFSLADTAAGYKSYRQSHIPGAVYADLNKDLSSPVQPYTGRHPLPNFDLLAAKLGDWGVNNRCQVVVYDDAGGAFAGRMWWLLRSMGHTQVAVLDGGYGHWRKQGLPTTAILPKIAASGFRSYLDDRQWLSANQIETGLASRSIRLIDARSPERFFGKAEPIDPVAGHIPGALNRPLQSNLDRNGLFLSPDQLRRQFSDLIAPWPAERVVHMCGSGVTACHNLLAMEIAGLGGSKLYAGSWSEWIRNKNRPIAGDERTAKSLT</sequence>
<dbReference type="GO" id="GO:0004792">
    <property type="term" value="F:thiosulfate-cyanide sulfurtransferase activity"/>
    <property type="evidence" value="ECO:0007669"/>
    <property type="project" value="TreeGrafter"/>
</dbReference>
<evidence type="ECO:0000313" key="5">
    <source>
        <dbReference type="Proteomes" id="UP000077857"/>
    </source>
</evidence>
<dbReference type="PANTHER" id="PTHR11364">
    <property type="entry name" value="THIOSULFATE SULFERTANSFERASE"/>
    <property type="match status" value="1"/>
</dbReference>
<dbReference type="AlphaFoldDB" id="A0A177N4I9"/>
<evidence type="ECO:0000256" key="1">
    <source>
        <dbReference type="ARBA" id="ARBA00022679"/>
    </source>
</evidence>
<dbReference type="SMART" id="SM00450">
    <property type="entry name" value="RHOD"/>
    <property type="match status" value="2"/>
</dbReference>
<dbReference type="InterPro" id="IPR045078">
    <property type="entry name" value="TST/MPST-like"/>
</dbReference>
<proteinExistence type="predicted"/>
<dbReference type="OrthoDB" id="9781034at2"/>
<dbReference type="EMBL" id="LUUJ01000110">
    <property type="protein sequence ID" value="OAI12403.1"/>
    <property type="molecule type" value="Genomic_DNA"/>
</dbReference>
<dbReference type="FunFam" id="3.40.250.10:FF:000035">
    <property type="entry name" value="Thiosulfate sulfurtransferase"/>
    <property type="match status" value="1"/>
</dbReference>
<evidence type="ECO:0000259" key="3">
    <source>
        <dbReference type="PROSITE" id="PS50206"/>
    </source>
</evidence>
<dbReference type="CDD" id="cd01449">
    <property type="entry name" value="TST_Repeat_2"/>
    <property type="match status" value="1"/>
</dbReference>
<dbReference type="CDD" id="cd01448">
    <property type="entry name" value="TST_Repeat_1"/>
    <property type="match status" value="1"/>
</dbReference>
<reference evidence="4 5" key="1">
    <citation type="submission" date="2016-03" db="EMBL/GenBank/DDBJ databases">
        <authorList>
            <person name="Ploux O."/>
        </authorList>
    </citation>
    <scope>NUCLEOTIDE SEQUENCE [LARGE SCALE GENOMIC DNA]</scope>
    <source>
        <strain evidence="4 5">R-45378</strain>
    </source>
</reference>
<evidence type="ECO:0000256" key="2">
    <source>
        <dbReference type="ARBA" id="ARBA00022737"/>
    </source>
</evidence>
<feature type="domain" description="Rhodanese" evidence="3">
    <location>
        <begin position="166"/>
        <end position="279"/>
    </location>
</feature>
<keyword evidence="2" id="KW-0677">Repeat</keyword>
<keyword evidence="4" id="KW-0670">Pyruvate</keyword>
<evidence type="ECO:0000313" key="4">
    <source>
        <dbReference type="EMBL" id="OAI12403.1"/>
    </source>
</evidence>
<comment type="caution">
    <text evidence="4">The sequence shown here is derived from an EMBL/GenBank/DDBJ whole genome shotgun (WGS) entry which is preliminary data.</text>
</comment>